<dbReference type="SUPFAM" id="SSF143100">
    <property type="entry name" value="TTHA1013/TTHA0281-like"/>
    <property type="match status" value="1"/>
</dbReference>
<organism evidence="2 3">
    <name type="scientific">Rhizobium rosettiformans</name>
    <dbReference type="NCBI Taxonomy" id="1368430"/>
    <lineage>
        <taxon>Bacteria</taxon>
        <taxon>Pseudomonadati</taxon>
        <taxon>Pseudomonadota</taxon>
        <taxon>Alphaproteobacteria</taxon>
        <taxon>Hyphomicrobiales</taxon>
        <taxon>Rhizobiaceae</taxon>
        <taxon>Rhizobium/Agrobacterium group</taxon>
        <taxon>Rhizobium</taxon>
    </lineage>
</organism>
<sequence>MPFAHAVMHEENGAFGISFPDFPGCITGADSEEEAIRKADEVLTFHVAGMLEDGEMLPVRRSLKELLSDPEAKEGLADGVLFLARYELPRKSVRINISMDETLIEAIDRAAEHANQSRSGFLADAARQRIRDLLKTE</sequence>
<evidence type="ECO:0000313" key="3">
    <source>
        <dbReference type="Proteomes" id="UP000596351"/>
    </source>
</evidence>
<dbReference type="RefSeq" id="WP_203013500.1">
    <property type="nucleotide sequence ID" value="NZ_CP032405.1"/>
</dbReference>
<dbReference type="EMBL" id="CP032405">
    <property type="protein sequence ID" value="QRF52159.1"/>
    <property type="molecule type" value="Genomic_DNA"/>
</dbReference>
<proteinExistence type="predicted"/>
<protein>
    <submittedName>
        <fullName evidence="2">Ribbon-helix-helix protein, CopG family</fullName>
    </submittedName>
</protein>
<gene>
    <name evidence="2" type="ORF">D4A92_12275</name>
</gene>
<dbReference type="Gene3D" id="3.30.160.250">
    <property type="match status" value="1"/>
</dbReference>
<dbReference type="InterPro" id="IPR035069">
    <property type="entry name" value="TTHA1013/TTHA0281-like"/>
</dbReference>
<dbReference type="Gene3D" id="1.10.1220.10">
    <property type="entry name" value="Met repressor-like"/>
    <property type="match status" value="1"/>
</dbReference>
<reference evidence="2 3" key="1">
    <citation type="submission" date="2018-09" db="EMBL/GenBank/DDBJ databases">
        <title>Rhizobium sp. MAE2-X.</title>
        <authorList>
            <person name="Lee Y."/>
            <person name="Jeon C.O."/>
        </authorList>
    </citation>
    <scope>NUCLEOTIDE SEQUENCE [LARGE SCALE GENOMIC DNA]</scope>
    <source>
        <strain evidence="2 3">MAE2-X</strain>
    </source>
</reference>
<keyword evidence="3" id="KW-1185">Reference proteome</keyword>
<dbReference type="Proteomes" id="UP000596351">
    <property type="component" value="Chromosome"/>
</dbReference>
<dbReference type="Pfam" id="PF15919">
    <property type="entry name" value="HicB_lk_antitox"/>
    <property type="match status" value="1"/>
</dbReference>
<feature type="domain" description="HicB-like antitoxin of toxin-antitoxin system" evidence="1">
    <location>
        <begin position="7"/>
        <end position="126"/>
    </location>
</feature>
<evidence type="ECO:0000259" key="1">
    <source>
        <dbReference type="Pfam" id="PF15919"/>
    </source>
</evidence>
<name>A0ABX7EVX2_9HYPH</name>
<dbReference type="InterPro" id="IPR013321">
    <property type="entry name" value="Arc_rbn_hlx_hlx"/>
</dbReference>
<dbReference type="InterPro" id="IPR031807">
    <property type="entry name" value="HicB-like"/>
</dbReference>
<accession>A0ABX7EVX2</accession>
<evidence type="ECO:0000313" key="2">
    <source>
        <dbReference type="EMBL" id="QRF52159.1"/>
    </source>
</evidence>
<dbReference type="CDD" id="cd22231">
    <property type="entry name" value="RHH_NikR_HicB-like"/>
    <property type="match status" value="1"/>
</dbReference>